<dbReference type="GO" id="GO:0032259">
    <property type="term" value="P:methylation"/>
    <property type="evidence" value="ECO:0007669"/>
    <property type="project" value="UniProtKB-KW"/>
</dbReference>
<organism evidence="2 3">
    <name type="scientific">Reyranella humidisoli</name>
    <dbReference type="NCBI Taxonomy" id="2849149"/>
    <lineage>
        <taxon>Bacteria</taxon>
        <taxon>Pseudomonadati</taxon>
        <taxon>Pseudomonadota</taxon>
        <taxon>Alphaproteobacteria</taxon>
        <taxon>Hyphomicrobiales</taxon>
        <taxon>Reyranellaceae</taxon>
        <taxon>Reyranella</taxon>
    </lineage>
</organism>
<gene>
    <name evidence="2" type="ORF">KQ910_26380</name>
</gene>
<dbReference type="RefSeq" id="WP_216967072.1">
    <property type="nucleotide sequence ID" value="NZ_JAHOPB010000004.1"/>
</dbReference>
<dbReference type="Proteomes" id="UP000727907">
    <property type="component" value="Unassembled WGS sequence"/>
</dbReference>
<keyword evidence="3" id="KW-1185">Reference proteome</keyword>
<keyword evidence="2" id="KW-0808">Transferase</keyword>
<name>A0ABS6IUF6_9HYPH</name>
<proteinExistence type="predicted"/>
<reference evidence="2 3" key="1">
    <citation type="submission" date="2021-06" db="EMBL/GenBank/DDBJ databases">
        <authorList>
            <person name="Lee D.H."/>
        </authorList>
    </citation>
    <scope>NUCLEOTIDE SEQUENCE [LARGE SCALE GENOMIC DNA]</scope>
    <source>
        <strain evidence="2 3">MMS21-HV4-11</strain>
    </source>
</reference>
<evidence type="ECO:0000313" key="2">
    <source>
        <dbReference type="EMBL" id="MBU8877322.1"/>
    </source>
</evidence>
<dbReference type="EMBL" id="JAHOPB010000004">
    <property type="protein sequence ID" value="MBU8877322.1"/>
    <property type="molecule type" value="Genomic_DNA"/>
</dbReference>
<evidence type="ECO:0000256" key="1">
    <source>
        <dbReference type="SAM" id="MobiDB-lite"/>
    </source>
</evidence>
<protein>
    <submittedName>
        <fullName evidence="2">Class I SAM-dependent methyltransferase</fullName>
    </submittedName>
</protein>
<comment type="caution">
    <text evidence="2">The sequence shown here is derived from an EMBL/GenBank/DDBJ whole genome shotgun (WGS) entry which is preliminary data.</text>
</comment>
<dbReference type="GO" id="GO:0008168">
    <property type="term" value="F:methyltransferase activity"/>
    <property type="evidence" value="ECO:0007669"/>
    <property type="project" value="UniProtKB-KW"/>
</dbReference>
<sequence length="329" mass="37306">MSGRIRLREKCLQPRSVLSLDQHPELFKREHRILARNPGILLSTSFDKPCFAYCFPSCHRSAPQLLLWRFVTMPKSSEIALLFPIESQSSIRDKEFLLAAQRLIGDFAPCYDYLEIGSFLGGSLAPFLRDPACTSILSIDERGKTLPDERGALFDYAGITTQSMLDRLHEAGLATTKLTTHDGPIDTLPSSDRRFDLAFIDGEHTDQACFRDFLWALPMMKTDSAVMFHDSSLIYKAIRLIGLLLRKDGRPFTFLKNHGSEMSAIFLGSFSRCDLDRYFETGEDRDDFFAASELSVLEHNIRNRVRSGPGEERLTSVTIDPPKSEKAYY</sequence>
<keyword evidence="2" id="KW-0489">Methyltransferase</keyword>
<feature type="region of interest" description="Disordered" evidence="1">
    <location>
        <begin position="307"/>
        <end position="329"/>
    </location>
</feature>
<evidence type="ECO:0000313" key="3">
    <source>
        <dbReference type="Proteomes" id="UP000727907"/>
    </source>
</evidence>
<accession>A0ABS6IUF6</accession>
<dbReference type="Pfam" id="PF13578">
    <property type="entry name" value="Methyltransf_24"/>
    <property type="match status" value="1"/>
</dbReference>